<keyword evidence="7" id="KW-0677">Repeat</keyword>
<keyword evidence="4" id="KW-0004">4Fe-4S</keyword>
<evidence type="ECO:0000256" key="4">
    <source>
        <dbReference type="ARBA" id="ARBA00022485"/>
    </source>
</evidence>
<keyword evidence="3" id="KW-1003">Cell membrane</keyword>
<dbReference type="InterPro" id="IPR017896">
    <property type="entry name" value="4Fe4S_Fe-S-bd"/>
</dbReference>
<accession>A0ABM5P6T8</accession>
<sequence>MFGSDKRNGKSEKKFEVTRRGFLKTGAAAAAMGVLGAIQAPSKIADAAVSNYGYIPGKKGLWSKLRPEPNYGGASVSYAEHNDQWLGTSQIVGTVKQTSEKNMGFAQAAQGNFGPKSQAGLFTLGPRYPINAGIGPAMAQISGEPIVDGAPSPEKLPIPDPEQMSMHIKDLAYYLRADEVGIGKMPELAYYSNKMNPPLIAIVAGAVPKGVPITETPFNERMPYVIMVAVEQHLETYMASTGYDGIANTQSFRCYHATANISVIIAGYIRALGYHARAHHFGNYGAVMAPALISAGMGELTRTGDCVAHPRIGFRSKVAAITTDLPLVPDKPIDFGMLDFCRVCRKCADNCPAQAISFDKDPVEYNGYIRWNSDFKKCTGFRTGNDAGNCCGRCIKTCPWNSKESSWFHEAGIWIGSKGETSAKLLKGIDDMFGYGTEEIEKYKWWLEWPEMYKFKY</sequence>
<proteinExistence type="predicted"/>
<keyword evidence="14" id="KW-1185">Reference proteome</keyword>
<dbReference type="PROSITE" id="PS51318">
    <property type="entry name" value="TAT"/>
    <property type="match status" value="1"/>
</dbReference>
<evidence type="ECO:0000256" key="10">
    <source>
        <dbReference type="ARBA" id="ARBA00023136"/>
    </source>
</evidence>
<dbReference type="Pfam" id="PF12838">
    <property type="entry name" value="Fer4_7"/>
    <property type="match status" value="1"/>
</dbReference>
<dbReference type="Gene3D" id="3.30.70.20">
    <property type="match status" value="1"/>
</dbReference>
<evidence type="ECO:0000259" key="12">
    <source>
        <dbReference type="PROSITE" id="PS51379"/>
    </source>
</evidence>
<keyword evidence="8" id="KW-0408">Iron</keyword>
<dbReference type="PROSITE" id="PS51379">
    <property type="entry name" value="4FE4S_FER_2"/>
    <property type="match status" value="1"/>
</dbReference>
<dbReference type="PROSITE" id="PS00198">
    <property type="entry name" value="4FE4S_FER_1"/>
    <property type="match status" value="1"/>
</dbReference>
<dbReference type="InterPro" id="IPR006311">
    <property type="entry name" value="TAT_signal"/>
</dbReference>
<dbReference type="EMBL" id="CP007033">
    <property type="protein sequence ID" value="AHF10424.1"/>
    <property type="molecule type" value="Genomic_DNA"/>
</dbReference>
<keyword evidence="9" id="KW-0411">Iron-sulfur</keyword>
<evidence type="ECO:0000256" key="1">
    <source>
        <dbReference type="ARBA" id="ARBA00001966"/>
    </source>
</evidence>
<gene>
    <name evidence="13" type="ORF">DEHRE_10325</name>
</gene>
<evidence type="ECO:0000256" key="7">
    <source>
        <dbReference type="ARBA" id="ARBA00022737"/>
    </source>
</evidence>
<dbReference type="InterPro" id="IPR019546">
    <property type="entry name" value="TAT_signal_bac_arc"/>
</dbReference>
<name>A0ABM5P6T8_DEHRP</name>
<protein>
    <submittedName>
        <fullName evidence="13">3-chloro-4-hydroxyphenylacetate reductive dehalogenase</fullName>
    </submittedName>
</protein>
<evidence type="ECO:0000313" key="14">
    <source>
        <dbReference type="Proteomes" id="UP000018934"/>
    </source>
</evidence>
<evidence type="ECO:0000256" key="11">
    <source>
        <dbReference type="ARBA" id="ARBA00029374"/>
    </source>
</evidence>
<dbReference type="RefSeq" id="WP_025205927.1">
    <property type="nucleotide sequence ID" value="NZ_CP007033.1"/>
</dbReference>
<keyword evidence="10" id="KW-0472">Membrane</keyword>
<dbReference type="PANTHER" id="PTHR42827:SF1">
    <property type="entry name" value="IRON-SULFUR CLUSTER-BINDING PROTEIN"/>
    <property type="match status" value="1"/>
</dbReference>
<dbReference type="NCBIfam" id="TIGR02486">
    <property type="entry name" value="RDH"/>
    <property type="match status" value="1"/>
</dbReference>
<evidence type="ECO:0000256" key="6">
    <source>
        <dbReference type="ARBA" id="ARBA00022729"/>
    </source>
</evidence>
<organism evidence="13 14">
    <name type="scientific">Dehalobacter restrictus (strain DSM 9455 / PER-K23)</name>
    <dbReference type="NCBI Taxonomy" id="871738"/>
    <lineage>
        <taxon>Bacteria</taxon>
        <taxon>Bacillati</taxon>
        <taxon>Bacillota</taxon>
        <taxon>Clostridia</taxon>
        <taxon>Eubacteriales</taxon>
        <taxon>Desulfitobacteriaceae</taxon>
        <taxon>Dehalobacter</taxon>
    </lineage>
</organism>
<evidence type="ECO:0000256" key="8">
    <source>
        <dbReference type="ARBA" id="ARBA00023004"/>
    </source>
</evidence>
<dbReference type="SUPFAM" id="SSF54862">
    <property type="entry name" value="4Fe-4S ferredoxins"/>
    <property type="match status" value="1"/>
</dbReference>
<dbReference type="Pfam" id="PF10518">
    <property type="entry name" value="TAT_signal"/>
    <property type="match status" value="1"/>
</dbReference>
<evidence type="ECO:0000256" key="9">
    <source>
        <dbReference type="ARBA" id="ARBA00023014"/>
    </source>
</evidence>
<dbReference type="InterPro" id="IPR012832">
    <property type="entry name" value="RDH"/>
</dbReference>
<evidence type="ECO:0000313" key="13">
    <source>
        <dbReference type="EMBL" id="AHF10424.1"/>
    </source>
</evidence>
<dbReference type="NCBIfam" id="TIGR01409">
    <property type="entry name" value="TAT_signal_seq"/>
    <property type="match status" value="1"/>
</dbReference>
<keyword evidence="5" id="KW-0479">Metal-binding</keyword>
<comment type="cofactor">
    <cofactor evidence="1">
        <name>[4Fe-4S] cluster</name>
        <dbReference type="ChEBI" id="CHEBI:49883"/>
    </cofactor>
</comment>
<reference evidence="13 14" key="1">
    <citation type="journal article" date="2013" name="Stand. Genomic Sci.">
        <title>Complete genome sequence of Dehalobacter restrictus PER-K23(T.).</title>
        <authorList>
            <person name="Kruse T."/>
            <person name="Maillard J."/>
            <person name="Goodwin L."/>
            <person name="Woyke T."/>
            <person name="Teshima H."/>
            <person name="Bruce D."/>
            <person name="Detter C."/>
            <person name="Tapia R."/>
            <person name="Han C."/>
            <person name="Huntemann M."/>
            <person name="Wei C.L."/>
            <person name="Han J."/>
            <person name="Chen A."/>
            <person name="Kyrpides N."/>
            <person name="Szeto E."/>
            <person name="Markowitz V."/>
            <person name="Ivanova N."/>
            <person name="Pagani I."/>
            <person name="Pati A."/>
            <person name="Pitluck S."/>
            <person name="Nolan M."/>
            <person name="Holliger C."/>
            <person name="Smidt H."/>
        </authorList>
    </citation>
    <scope>NUCLEOTIDE SEQUENCE [LARGE SCALE GENOMIC DNA]</scope>
    <source>
        <strain evidence="14">DSM 9455</strain>
    </source>
</reference>
<evidence type="ECO:0000256" key="2">
    <source>
        <dbReference type="ARBA" id="ARBA00004236"/>
    </source>
</evidence>
<feature type="domain" description="4Fe-4S ferredoxin-type" evidence="12">
    <location>
        <begin position="331"/>
        <end position="361"/>
    </location>
</feature>
<dbReference type="Proteomes" id="UP000018934">
    <property type="component" value="Chromosome"/>
</dbReference>
<dbReference type="InterPro" id="IPR017900">
    <property type="entry name" value="4Fe4S_Fe_S_CS"/>
</dbReference>
<evidence type="ECO:0000256" key="5">
    <source>
        <dbReference type="ARBA" id="ARBA00022723"/>
    </source>
</evidence>
<keyword evidence="6" id="KW-0732">Signal</keyword>
<comment type="cofactor">
    <cofactor evidence="11">
        <name>corrinoid</name>
        <dbReference type="ChEBI" id="CHEBI:33913"/>
    </cofactor>
</comment>
<evidence type="ECO:0000256" key="3">
    <source>
        <dbReference type="ARBA" id="ARBA00022475"/>
    </source>
</evidence>
<dbReference type="PANTHER" id="PTHR42827">
    <property type="entry name" value="IRON-SULFUR CLUSTER-BINDING PROTEIN-RELATED"/>
    <property type="match status" value="1"/>
</dbReference>
<comment type="subcellular location">
    <subcellularLocation>
        <location evidence="2">Cell membrane</location>
    </subcellularLocation>
</comment>